<evidence type="ECO:0000259" key="1">
    <source>
        <dbReference type="Pfam" id="PF18096"/>
    </source>
</evidence>
<dbReference type="InterPro" id="IPR029063">
    <property type="entry name" value="SAM-dependent_MTases_sf"/>
</dbReference>
<dbReference type="GO" id="GO:0008168">
    <property type="term" value="F:methyltransferase activity"/>
    <property type="evidence" value="ECO:0007669"/>
    <property type="project" value="UniProtKB-KW"/>
</dbReference>
<dbReference type="RefSeq" id="WP_036926098.1">
    <property type="nucleotide sequence ID" value="NZ_JRPQ01000041.1"/>
</dbReference>
<dbReference type="SUPFAM" id="SSF53335">
    <property type="entry name" value="S-adenosyl-L-methionine-dependent methyltransferases"/>
    <property type="match status" value="1"/>
</dbReference>
<evidence type="ECO:0000259" key="2">
    <source>
        <dbReference type="Pfam" id="PF22013"/>
    </source>
</evidence>
<dbReference type="Gene3D" id="1.10.10.1110">
    <property type="entry name" value="Methyltransferase PG1098, N-terminal domain"/>
    <property type="match status" value="1"/>
</dbReference>
<protein>
    <submittedName>
        <fullName evidence="3">DNA methyltransferase</fullName>
    </submittedName>
</protein>
<reference evidence="3 4" key="1">
    <citation type="submission" date="2014-07" db="EMBL/GenBank/DDBJ databases">
        <authorList>
            <person name="McCorrison J."/>
            <person name="Sanka R."/>
            <person name="Torralba M."/>
            <person name="Gillis M."/>
            <person name="Haft D.H."/>
            <person name="Methe B."/>
            <person name="Sutton G."/>
            <person name="Nelson K.E."/>
        </authorList>
    </citation>
    <scope>NUCLEOTIDE SEQUENCE [LARGE SCALE GENOMIC DNA]</scope>
    <source>
        <strain evidence="3 4">S9-PR14</strain>
    </source>
</reference>
<keyword evidence="3" id="KW-0489">Methyltransferase</keyword>
<dbReference type="Proteomes" id="UP000029723">
    <property type="component" value="Unassembled WGS sequence"/>
</dbReference>
<gene>
    <name evidence="3" type="ORF">HMPREF9304_01815</name>
</gene>
<feature type="domain" description="THUMP-like" evidence="1">
    <location>
        <begin position="346"/>
        <end position="417"/>
    </location>
</feature>
<organism evidence="3 4">
    <name type="scientific">Hoylesella timonensis S9-PR14</name>
    <dbReference type="NCBI Taxonomy" id="1401062"/>
    <lineage>
        <taxon>Bacteria</taxon>
        <taxon>Pseudomonadati</taxon>
        <taxon>Bacteroidota</taxon>
        <taxon>Bacteroidia</taxon>
        <taxon>Bacteroidales</taxon>
        <taxon>Prevotellaceae</taxon>
        <taxon>Hoylesella</taxon>
    </lineage>
</organism>
<accession>A0A098YT92</accession>
<evidence type="ECO:0000313" key="4">
    <source>
        <dbReference type="Proteomes" id="UP000029723"/>
    </source>
</evidence>
<dbReference type="Gene3D" id="3.40.50.150">
    <property type="entry name" value="Vaccinia Virus protein VP39"/>
    <property type="match status" value="1"/>
</dbReference>
<keyword evidence="3" id="KW-0808">Transferase</keyword>
<dbReference type="OrthoDB" id="1000417at2"/>
<dbReference type="EMBL" id="JRPQ01000041">
    <property type="protein sequence ID" value="KGI22915.1"/>
    <property type="molecule type" value="Genomic_DNA"/>
</dbReference>
<proteinExistence type="predicted"/>
<dbReference type="GO" id="GO:0032259">
    <property type="term" value="P:methylation"/>
    <property type="evidence" value="ECO:0007669"/>
    <property type="project" value="UniProtKB-KW"/>
</dbReference>
<feature type="domain" description="PG-1098 ferredoxin-like" evidence="2">
    <location>
        <begin position="302"/>
        <end position="345"/>
    </location>
</feature>
<name>A0A098YT92_9BACT</name>
<evidence type="ECO:0000313" key="3">
    <source>
        <dbReference type="EMBL" id="KGI22915.1"/>
    </source>
</evidence>
<sequence length="420" mass="47432">MNVETSQFIHQHAEDDVRKLALEAHKYPDVDMPFALQQIAGRQTAQRKLPSWASNDELLYPPHLSMEQCSSEQTAQYKAKLAWQCAQSDFQNKVEEHSSTENTALLKACSLVDLTGGLGVDFSFMALPFHEAVYVERQRCLCDIAQHNLPLLGVNQAQVVCCDGEQYLQTMQPATVIYLDPARRNDNGAKTVAISDCTPNLLSLLVDLLRKSWVTLVKLSPMLDWHQAVVQLNTLSNCVRQVHIIAVNNECKELLFVLSHRWQSSLAVHCVNNEQTFVFYPQQTVVSPKMSVPIGSHLIGQYLYEPNAALMKAGCFAEIAQQFQVEKIAPNSHLYVSEHEVEGFPGRKFRIKAISSMNKKMLKTQLASIRQANIATRNFPLSVAELRKRLKIREGGEVYIFATTDVEQNHWLLIGEKLRS</sequence>
<dbReference type="InterPro" id="IPR054168">
    <property type="entry name" value="PG_1098_Fer"/>
</dbReference>
<dbReference type="Pfam" id="PF18096">
    <property type="entry name" value="Thump_like"/>
    <property type="match status" value="1"/>
</dbReference>
<dbReference type="AlphaFoldDB" id="A0A098YT92"/>
<dbReference type="Pfam" id="PF22013">
    <property type="entry name" value="PG_1098_Fer"/>
    <property type="match status" value="1"/>
</dbReference>
<dbReference type="InterPro" id="IPR041497">
    <property type="entry name" value="Thump-like"/>
</dbReference>
<comment type="caution">
    <text evidence="3">The sequence shown here is derived from an EMBL/GenBank/DDBJ whole genome shotgun (WGS) entry which is preliminary data.</text>
</comment>